<organism evidence="2 3">
    <name type="scientific">Muricoccus vinaceus</name>
    <dbReference type="NCBI Taxonomy" id="424704"/>
    <lineage>
        <taxon>Bacteria</taxon>
        <taxon>Pseudomonadati</taxon>
        <taxon>Pseudomonadota</taxon>
        <taxon>Alphaproteobacteria</taxon>
        <taxon>Acetobacterales</taxon>
        <taxon>Roseomonadaceae</taxon>
        <taxon>Muricoccus</taxon>
    </lineage>
</organism>
<dbReference type="PIRSF" id="PIRSF017082">
    <property type="entry name" value="YflP"/>
    <property type="match status" value="1"/>
</dbReference>
<comment type="caution">
    <text evidence="2">The sequence shown here is derived from an EMBL/GenBank/DDBJ whole genome shotgun (WGS) entry which is preliminary data.</text>
</comment>
<evidence type="ECO:0000313" key="3">
    <source>
        <dbReference type="Proteomes" id="UP001589789"/>
    </source>
</evidence>
<dbReference type="SUPFAM" id="SSF53850">
    <property type="entry name" value="Periplasmic binding protein-like II"/>
    <property type="match status" value="1"/>
</dbReference>
<gene>
    <name evidence="2" type="ORF">ACFFIC_10350</name>
</gene>
<protein>
    <submittedName>
        <fullName evidence="2">Bug family tripartite tricarboxylate transporter substrate binding protein</fullName>
    </submittedName>
</protein>
<dbReference type="EMBL" id="JBHLVZ010000019">
    <property type="protein sequence ID" value="MFC0385946.1"/>
    <property type="molecule type" value="Genomic_DNA"/>
</dbReference>
<dbReference type="RefSeq" id="WP_377050087.1">
    <property type="nucleotide sequence ID" value="NZ_JBHLVZ010000019.1"/>
</dbReference>
<reference evidence="2 3" key="1">
    <citation type="submission" date="2024-09" db="EMBL/GenBank/DDBJ databases">
        <authorList>
            <person name="Sun Q."/>
            <person name="Mori K."/>
        </authorList>
    </citation>
    <scope>NUCLEOTIDE SEQUENCE [LARGE SCALE GENOMIC DNA]</scope>
    <source>
        <strain evidence="2 3">CCM 7468</strain>
    </source>
</reference>
<sequence length="289" mass="30080">MTFPPGGSTDIIARVLSGGIERRLGRPLVIENRSGAGGNIGMDVVAKALPDGYTLGIGAAGALAVNPSLYPAMPYDPVRDLTGIGMIAEIPFVLVASPSQAARTLPEVLAAVRTRPEGLTLAHGGNGTAMHLSAELLKQMAAPRIVNVPFRGTGPSLTAVLSGSTDLGMLDLPSSLALIREGKVRALGVTSGHRLPALPDVPTFGEAGVPGYESVGWFGLVGPARMPEAIVARLNATFNEALHEPQVMERLRTLGVEPRTGSPAEFADFIRSETAKWAEVVRVSGAKPE</sequence>
<dbReference type="PANTHER" id="PTHR42928">
    <property type="entry name" value="TRICARBOXYLATE-BINDING PROTEIN"/>
    <property type="match status" value="1"/>
</dbReference>
<proteinExistence type="inferred from homology"/>
<keyword evidence="3" id="KW-1185">Reference proteome</keyword>
<comment type="similarity">
    <text evidence="1">Belongs to the UPF0065 (bug) family.</text>
</comment>
<dbReference type="Pfam" id="PF03401">
    <property type="entry name" value="TctC"/>
    <property type="match status" value="1"/>
</dbReference>
<dbReference type="InterPro" id="IPR042100">
    <property type="entry name" value="Bug_dom1"/>
</dbReference>
<evidence type="ECO:0000313" key="2">
    <source>
        <dbReference type="EMBL" id="MFC0385946.1"/>
    </source>
</evidence>
<dbReference type="InterPro" id="IPR005064">
    <property type="entry name" value="BUG"/>
</dbReference>
<dbReference type="Proteomes" id="UP001589789">
    <property type="component" value="Unassembled WGS sequence"/>
</dbReference>
<dbReference type="Gene3D" id="3.40.190.10">
    <property type="entry name" value="Periplasmic binding protein-like II"/>
    <property type="match status" value="1"/>
</dbReference>
<evidence type="ECO:0000256" key="1">
    <source>
        <dbReference type="ARBA" id="ARBA00006987"/>
    </source>
</evidence>
<name>A0ABV6IR77_9PROT</name>
<dbReference type="CDD" id="cd13578">
    <property type="entry name" value="PBP2_Bug27"/>
    <property type="match status" value="1"/>
</dbReference>
<accession>A0ABV6IR77</accession>
<dbReference type="Gene3D" id="3.40.190.150">
    <property type="entry name" value="Bordetella uptake gene, domain 1"/>
    <property type="match status" value="1"/>
</dbReference>
<dbReference type="PANTHER" id="PTHR42928:SF5">
    <property type="entry name" value="BLR1237 PROTEIN"/>
    <property type="match status" value="1"/>
</dbReference>